<evidence type="ECO:0000259" key="4">
    <source>
        <dbReference type="PROSITE" id="PS01124"/>
    </source>
</evidence>
<comment type="caution">
    <text evidence="5">The sequence shown here is derived from an EMBL/GenBank/DDBJ whole genome shotgun (WGS) entry which is preliminary data.</text>
</comment>
<dbReference type="Pfam" id="PF20240">
    <property type="entry name" value="DUF6597"/>
    <property type="match status" value="1"/>
</dbReference>
<evidence type="ECO:0000313" key="5">
    <source>
        <dbReference type="EMBL" id="MFC6079765.1"/>
    </source>
</evidence>
<keyword evidence="6" id="KW-1185">Reference proteome</keyword>
<protein>
    <submittedName>
        <fullName evidence="5">Helix-turn-helix domain-containing protein</fullName>
    </submittedName>
</protein>
<reference evidence="6" key="1">
    <citation type="journal article" date="2019" name="Int. J. Syst. Evol. Microbiol.">
        <title>The Global Catalogue of Microorganisms (GCM) 10K type strain sequencing project: providing services to taxonomists for standard genome sequencing and annotation.</title>
        <authorList>
            <consortium name="The Broad Institute Genomics Platform"/>
            <consortium name="The Broad Institute Genome Sequencing Center for Infectious Disease"/>
            <person name="Wu L."/>
            <person name="Ma J."/>
        </authorList>
    </citation>
    <scope>NUCLEOTIDE SEQUENCE [LARGE SCALE GENOMIC DNA]</scope>
    <source>
        <strain evidence="6">JCM 30346</strain>
    </source>
</reference>
<dbReference type="Gene3D" id="1.10.10.60">
    <property type="entry name" value="Homeodomain-like"/>
    <property type="match status" value="1"/>
</dbReference>
<dbReference type="InterPro" id="IPR018060">
    <property type="entry name" value="HTH_AraC"/>
</dbReference>
<evidence type="ECO:0000256" key="2">
    <source>
        <dbReference type="ARBA" id="ARBA00023125"/>
    </source>
</evidence>
<feature type="domain" description="HTH araC/xylS-type" evidence="4">
    <location>
        <begin position="179"/>
        <end position="258"/>
    </location>
</feature>
<keyword evidence="1" id="KW-0805">Transcription regulation</keyword>
<evidence type="ECO:0000256" key="3">
    <source>
        <dbReference type="ARBA" id="ARBA00023163"/>
    </source>
</evidence>
<organism evidence="5 6">
    <name type="scientific">Sphaerisporangium aureirubrum</name>
    <dbReference type="NCBI Taxonomy" id="1544736"/>
    <lineage>
        <taxon>Bacteria</taxon>
        <taxon>Bacillati</taxon>
        <taxon>Actinomycetota</taxon>
        <taxon>Actinomycetes</taxon>
        <taxon>Streptosporangiales</taxon>
        <taxon>Streptosporangiaceae</taxon>
        <taxon>Sphaerisporangium</taxon>
    </lineage>
</organism>
<dbReference type="Proteomes" id="UP001596137">
    <property type="component" value="Unassembled WGS sequence"/>
</dbReference>
<dbReference type="Pfam" id="PF12833">
    <property type="entry name" value="HTH_18"/>
    <property type="match status" value="1"/>
</dbReference>
<dbReference type="PROSITE" id="PS01124">
    <property type="entry name" value="HTH_ARAC_FAMILY_2"/>
    <property type="match status" value="1"/>
</dbReference>
<dbReference type="SMART" id="SM00342">
    <property type="entry name" value="HTH_ARAC"/>
    <property type="match status" value="1"/>
</dbReference>
<evidence type="ECO:0000313" key="6">
    <source>
        <dbReference type="Proteomes" id="UP001596137"/>
    </source>
</evidence>
<dbReference type="RefSeq" id="WP_380746132.1">
    <property type="nucleotide sequence ID" value="NZ_JBHSRF010000001.1"/>
</dbReference>
<proteinExistence type="predicted"/>
<name>A0ABW1N8E6_9ACTN</name>
<dbReference type="EMBL" id="JBHSRF010000001">
    <property type="protein sequence ID" value="MFC6079765.1"/>
    <property type="molecule type" value="Genomic_DNA"/>
</dbReference>
<sequence>MADGCYARHPAPPDLGGYVEALWTAEASHGAVPSREILIPNGRPALVVALGDPGTRHDPLTGTAHPNDGVLFGITTRPYVLEQSGRSSYAGAQLAPWGLAALLPRERLVDTFLPLASWLGAAEAARLADDLRGREPGRARAGGLAAFVAARLTPIAPGTLEALRAAVGLVDAAHGAVGVAGLAGKAGVSYSTLYRLFTANLGLPPKRYCELIRYYHGVGALLRGGDAGRALAGYYDQAHAARDFKRFTGVSASSFKRIHHGIARLMHQPDPAA</sequence>
<keyword evidence="3" id="KW-0804">Transcription</keyword>
<accession>A0ABW1N8E6</accession>
<gene>
    <name evidence="5" type="ORF">ACFP1K_01240</name>
</gene>
<evidence type="ECO:0000256" key="1">
    <source>
        <dbReference type="ARBA" id="ARBA00023015"/>
    </source>
</evidence>
<dbReference type="InterPro" id="IPR050204">
    <property type="entry name" value="AraC_XylS_family_regulators"/>
</dbReference>
<dbReference type="InterPro" id="IPR046532">
    <property type="entry name" value="DUF6597"/>
</dbReference>
<dbReference type="PANTHER" id="PTHR46796">
    <property type="entry name" value="HTH-TYPE TRANSCRIPTIONAL ACTIVATOR RHAS-RELATED"/>
    <property type="match status" value="1"/>
</dbReference>
<keyword evidence="2" id="KW-0238">DNA-binding</keyword>